<dbReference type="InterPro" id="IPR003368">
    <property type="entry name" value="POMP_repeat"/>
</dbReference>
<keyword evidence="7" id="KW-0998">Cell outer membrane</keyword>
<keyword evidence="6" id="KW-0472">Membrane</keyword>
<keyword evidence="9" id="KW-1185">Reference proteome</keyword>
<name>A0ABY8TQQ6_TETOB</name>
<protein>
    <recommendedName>
        <fullName evidence="10">Right handed beta helix domain-containing protein</fullName>
    </recommendedName>
</protein>
<evidence type="ECO:0000313" key="8">
    <source>
        <dbReference type="EMBL" id="WIA10718.1"/>
    </source>
</evidence>
<evidence type="ECO:0000256" key="7">
    <source>
        <dbReference type="ARBA" id="ARBA00023237"/>
    </source>
</evidence>
<organism evidence="8 9">
    <name type="scientific">Tetradesmus obliquus</name>
    <name type="common">Green alga</name>
    <name type="synonym">Acutodesmus obliquus</name>
    <dbReference type="NCBI Taxonomy" id="3088"/>
    <lineage>
        <taxon>Eukaryota</taxon>
        <taxon>Viridiplantae</taxon>
        <taxon>Chlorophyta</taxon>
        <taxon>core chlorophytes</taxon>
        <taxon>Chlorophyceae</taxon>
        <taxon>CS clade</taxon>
        <taxon>Sphaeropleales</taxon>
        <taxon>Scenedesmaceae</taxon>
        <taxon>Tetradesmus</taxon>
    </lineage>
</organism>
<accession>A0ABY8TQQ6</accession>
<gene>
    <name evidence="8" type="ORF">OEZ85_010892</name>
</gene>
<proteinExistence type="predicted"/>
<reference evidence="8 9" key="1">
    <citation type="submission" date="2023-05" db="EMBL/GenBank/DDBJ databases">
        <title>A 100% complete, gapless, phased diploid assembly of the Scenedesmus obliquus UTEX 3031 genome.</title>
        <authorList>
            <person name="Biondi T.C."/>
            <person name="Hanschen E.R."/>
            <person name="Kwon T."/>
            <person name="Eng W."/>
            <person name="Kruse C.P.S."/>
            <person name="Koehler S.I."/>
            <person name="Kunde Y."/>
            <person name="Gleasner C.D."/>
            <person name="You Mak K.T."/>
            <person name="Polle J."/>
            <person name="Hovde B.T."/>
            <person name="Starkenburg S.R."/>
        </authorList>
    </citation>
    <scope>NUCLEOTIDE SEQUENCE [LARGE SCALE GENOMIC DNA]</scope>
    <source>
        <strain evidence="8 9">DOE0152z</strain>
    </source>
</reference>
<evidence type="ECO:0000256" key="6">
    <source>
        <dbReference type="ARBA" id="ARBA00023136"/>
    </source>
</evidence>
<dbReference type="Pfam" id="PF02415">
    <property type="entry name" value="Chlam_PMP"/>
    <property type="match status" value="1"/>
</dbReference>
<evidence type="ECO:0000256" key="5">
    <source>
        <dbReference type="ARBA" id="ARBA00022729"/>
    </source>
</evidence>
<keyword evidence="4" id="KW-0964">Secreted</keyword>
<evidence type="ECO:0000313" key="9">
    <source>
        <dbReference type="Proteomes" id="UP001244341"/>
    </source>
</evidence>
<evidence type="ECO:0000256" key="2">
    <source>
        <dbReference type="ARBA" id="ARBA00004442"/>
    </source>
</evidence>
<evidence type="ECO:0000256" key="4">
    <source>
        <dbReference type="ARBA" id="ARBA00022525"/>
    </source>
</evidence>
<evidence type="ECO:0000256" key="1">
    <source>
        <dbReference type="ARBA" id="ARBA00004196"/>
    </source>
</evidence>
<dbReference type="Proteomes" id="UP001244341">
    <property type="component" value="Chromosome 2b"/>
</dbReference>
<comment type="subcellular location">
    <subcellularLocation>
        <location evidence="1">Cell envelope</location>
    </subcellularLocation>
    <subcellularLocation>
        <location evidence="2">Cell outer membrane</location>
    </subcellularLocation>
    <subcellularLocation>
        <location evidence="3">Secreted</location>
    </subcellularLocation>
</comment>
<keyword evidence="5" id="KW-0732">Signal</keyword>
<evidence type="ECO:0008006" key="10">
    <source>
        <dbReference type="Google" id="ProtNLM"/>
    </source>
</evidence>
<dbReference type="EMBL" id="CP126209">
    <property type="protein sequence ID" value="WIA10718.1"/>
    <property type="molecule type" value="Genomic_DNA"/>
</dbReference>
<sequence>MADNWARSGAGGAVFLVGSNLTFQNTATLRNNSILVGPKDWSDGGGAIYARASNITHKAAALYIDNRAGEAVDAAT</sequence>
<evidence type="ECO:0000256" key="3">
    <source>
        <dbReference type="ARBA" id="ARBA00004613"/>
    </source>
</evidence>